<dbReference type="PANTHER" id="PTHR12241:SF145">
    <property type="entry name" value="TUBULIN POLYGLUTAMYLASE TTLL5"/>
    <property type="match status" value="1"/>
</dbReference>
<accession>A0A8D0CWH9</accession>
<dbReference type="GO" id="GO:0005874">
    <property type="term" value="C:microtubule"/>
    <property type="evidence" value="ECO:0007669"/>
    <property type="project" value="UniProtKB-KW"/>
</dbReference>
<dbReference type="FunFam" id="3.30.470.20:FF:000009">
    <property type="entry name" value="tubulin polyglutamylase TTLL5 isoform X1"/>
    <property type="match status" value="1"/>
</dbReference>
<gene>
    <name evidence="9" type="primary">ttll5</name>
</gene>
<evidence type="ECO:0000256" key="5">
    <source>
        <dbReference type="ARBA" id="ARBA00022840"/>
    </source>
</evidence>
<dbReference type="Ensembl" id="ENSSLUT00000016911.1">
    <property type="protein sequence ID" value="ENSSLUP00000016377.1"/>
    <property type="gene ID" value="ENSSLUG00000007653.1"/>
</dbReference>
<evidence type="ECO:0000256" key="2">
    <source>
        <dbReference type="ARBA" id="ARBA00022598"/>
    </source>
</evidence>
<proteinExistence type="inferred from homology"/>
<evidence type="ECO:0000256" key="3">
    <source>
        <dbReference type="ARBA" id="ARBA00022701"/>
    </source>
</evidence>
<evidence type="ECO:0000313" key="9">
    <source>
        <dbReference type="Ensembl" id="ENSSLUP00000016377.1"/>
    </source>
</evidence>
<evidence type="ECO:0000256" key="6">
    <source>
        <dbReference type="ARBA" id="ARBA00041448"/>
    </source>
</evidence>
<dbReference type="Proteomes" id="UP000694568">
    <property type="component" value="Unplaced"/>
</dbReference>
<dbReference type="InterPro" id="IPR004344">
    <property type="entry name" value="TTL/TTLL_fam"/>
</dbReference>
<evidence type="ECO:0000256" key="1">
    <source>
        <dbReference type="ARBA" id="ARBA00006820"/>
    </source>
</evidence>
<dbReference type="GO" id="GO:0005524">
    <property type="term" value="F:ATP binding"/>
    <property type="evidence" value="ECO:0007669"/>
    <property type="project" value="UniProtKB-KW"/>
</dbReference>
<reference evidence="9" key="2">
    <citation type="submission" date="2025-09" db="UniProtKB">
        <authorList>
            <consortium name="Ensembl"/>
        </authorList>
    </citation>
    <scope>IDENTIFICATION</scope>
</reference>
<dbReference type="Pfam" id="PF03133">
    <property type="entry name" value="TTL"/>
    <property type="match status" value="1"/>
</dbReference>
<name>A0A8D0CWH9_SANLU</name>
<evidence type="ECO:0000313" key="10">
    <source>
        <dbReference type="Proteomes" id="UP000694568"/>
    </source>
</evidence>
<keyword evidence="2" id="KW-0436">Ligase</keyword>
<organism evidence="9 10">
    <name type="scientific">Sander lucioperca</name>
    <name type="common">Pike-perch</name>
    <name type="synonym">Perca lucioperca</name>
    <dbReference type="NCBI Taxonomy" id="283035"/>
    <lineage>
        <taxon>Eukaryota</taxon>
        <taxon>Metazoa</taxon>
        <taxon>Chordata</taxon>
        <taxon>Craniata</taxon>
        <taxon>Vertebrata</taxon>
        <taxon>Euteleostomi</taxon>
        <taxon>Actinopterygii</taxon>
        <taxon>Neopterygii</taxon>
        <taxon>Teleostei</taxon>
        <taxon>Neoteleostei</taxon>
        <taxon>Acanthomorphata</taxon>
        <taxon>Eupercaria</taxon>
        <taxon>Perciformes</taxon>
        <taxon>Percoidei</taxon>
        <taxon>Percidae</taxon>
        <taxon>Luciopercinae</taxon>
        <taxon>Sander</taxon>
    </lineage>
</organism>
<comment type="catalytic activity">
    <reaction evidence="7">
        <text>L-glutamyl-[protein] + L-glutamate + ATP = gamma-L-glutamyl-L-glutamyl-[protein] + ADP + phosphate + H(+)</text>
        <dbReference type="Rhea" id="RHEA:60144"/>
        <dbReference type="Rhea" id="RHEA-COMP:10208"/>
        <dbReference type="Rhea" id="RHEA-COMP:15517"/>
        <dbReference type="ChEBI" id="CHEBI:15378"/>
        <dbReference type="ChEBI" id="CHEBI:29973"/>
        <dbReference type="ChEBI" id="CHEBI:29985"/>
        <dbReference type="ChEBI" id="CHEBI:30616"/>
        <dbReference type="ChEBI" id="CHEBI:43474"/>
        <dbReference type="ChEBI" id="CHEBI:143622"/>
        <dbReference type="ChEBI" id="CHEBI:456216"/>
    </reaction>
    <physiologicalReaction direction="left-to-right" evidence="7">
        <dbReference type="Rhea" id="RHEA:60145"/>
    </physiologicalReaction>
</comment>
<dbReference type="SUPFAM" id="SSF56059">
    <property type="entry name" value="Glutathione synthetase ATP-binding domain-like"/>
    <property type="match status" value="1"/>
</dbReference>
<protein>
    <recommendedName>
        <fullName evidence="6">Tubulin--tyrosine ligase-like protein 5</fullName>
    </recommendedName>
</protein>
<sequence>MYVYIFVLSVSELWSGVLEHFKLEALLNFRSYELTRKDRLYKNIQRMQQTHGFKNFHIVPQTFVLPSEYQEFCNCFAKDKGPWIIKPVASSRGRGIYLVSNPNQISMDENILVSRYINNPLLIDEFKFDVRLYVLVTSYDPVLIYVYEEGLARFATVKYDRTSKNIKNTFMHLTNYSVNKKSSDYVSCDDPEVEDYGNKWSMSAVLRYLKQEGKDTTLLMRQVEDLIIKAVLSAELQIATACTMFVPHKTNCFELYGFDVLIDSNLKPWLLEVNLSPSLACDAPLDLKVKASMIADMFSLVGFVCQDPLSRQPRSDRVTLDSSLKHPAAQKTQPDPTRARHVGSETGLYTSFVFFHKIKVLRRIKEEYERRGGFVRIFPTAETWDLYGKVQARMAFSSYLQRVQQRLLAESRANTIPAWPDKDNDQMELVIRFLRRAASNLQQDIKVVLPSRQLPLQDRRRILSHQLGEFIHCYNKETDHMEKKQESSKEEHCVNPSVFQEYITEASENDLEEVLTFYTQKNKSATIFLGTKVRNINATESQPFVRTEDRQAAVRTAKIQPEVQALQHCSSFPVTLDSTHIHLQHCCPVPPSLPLHCPPPPPPLQPPSYAQSLAKSQFCHSETFSDPPSFTSSTSSSGAASSIPSATHIYSQKLSRPTSAGQGKLSILHAVVYQIQDHVLTFVFCYSVCQLSGGALPVS</sequence>
<dbReference type="PROSITE" id="PS51221">
    <property type="entry name" value="TTL"/>
    <property type="match status" value="1"/>
</dbReference>
<keyword evidence="10" id="KW-1185">Reference proteome</keyword>
<dbReference type="GO" id="GO:0000226">
    <property type="term" value="P:microtubule cytoskeleton organization"/>
    <property type="evidence" value="ECO:0007669"/>
    <property type="project" value="TreeGrafter"/>
</dbReference>
<dbReference type="GO" id="GO:0036064">
    <property type="term" value="C:ciliary basal body"/>
    <property type="evidence" value="ECO:0007669"/>
    <property type="project" value="TreeGrafter"/>
</dbReference>
<dbReference type="GeneTree" id="ENSGT00940000162910"/>
<evidence type="ECO:0000256" key="4">
    <source>
        <dbReference type="ARBA" id="ARBA00022741"/>
    </source>
</evidence>
<dbReference type="GO" id="GO:0015631">
    <property type="term" value="F:tubulin binding"/>
    <property type="evidence" value="ECO:0007669"/>
    <property type="project" value="TreeGrafter"/>
</dbReference>
<evidence type="ECO:0000256" key="8">
    <source>
        <dbReference type="SAM" id="MobiDB-lite"/>
    </source>
</evidence>
<comment type="similarity">
    <text evidence="1">Belongs to the tubulin--tyrosine ligase family.</text>
</comment>
<evidence type="ECO:0000256" key="7">
    <source>
        <dbReference type="ARBA" id="ARBA00049274"/>
    </source>
</evidence>
<reference evidence="9" key="1">
    <citation type="submission" date="2025-08" db="UniProtKB">
        <authorList>
            <consortium name="Ensembl"/>
        </authorList>
    </citation>
    <scope>IDENTIFICATION</scope>
</reference>
<dbReference type="GO" id="GO:0070740">
    <property type="term" value="F:tubulin-glutamic acid ligase activity"/>
    <property type="evidence" value="ECO:0007669"/>
    <property type="project" value="TreeGrafter"/>
</dbReference>
<feature type="region of interest" description="Disordered" evidence="8">
    <location>
        <begin position="314"/>
        <end position="341"/>
    </location>
</feature>
<keyword evidence="4" id="KW-0547">Nucleotide-binding</keyword>
<dbReference type="AlphaFoldDB" id="A0A8D0CWH9"/>
<keyword evidence="5" id="KW-0067">ATP-binding</keyword>
<keyword evidence="3" id="KW-0493">Microtubule</keyword>
<dbReference type="Gene3D" id="3.30.470.20">
    <property type="entry name" value="ATP-grasp fold, B domain"/>
    <property type="match status" value="1"/>
</dbReference>
<dbReference type="PANTHER" id="PTHR12241">
    <property type="entry name" value="TUBULIN POLYGLUTAMYLASE"/>
    <property type="match status" value="1"/>
</dbReference>